<sequence length="64" mass="6967">MLDRRSGAVVDGSDLKGITDAVGSLLADPDRARAMGASGRAWVEMAWRWDVLTARLRDLLLPSQ</sequence>
<keyword evidence="2" id="KW-1185">Reference proteome</keyword>
<dbReference type="Proteomes" id="UP000199013">
    <property type="component" value="Unassembled WGS sequence"/>
</dbReference>
<dbReference type="AlphaFoldDB" id="A0A1C3P858"/>
<accession>A0A1C3P858</accession>
<evidence type="ECO:0008006" key="3">
    <source>
        <dbReference type="Google" id="ProtNLM"/>
    </source>
</evidence>
<reference evidence="2" key="1">
    <citation type="submission" date="2016-02" db="EMBL/GenBank/DDBJ databases">
        <authorList>
            <person name="Wibberg D."/>
        </authorList>
    </citation>
    <scope>NUCLEOTIDE SEQUENCE [LARGE SCALE GENOMIC DNA]</scope>
</reference>
<organism evidence="1 2">
    <name type="scientific">Candidatus Protofrankia californiensis</name>
    <dbReference type="NCBI Taxonomy" id="1839754"/>
    <lineage>
        <taxon>Bacteria</taxon>
        <taxon>Bacillati</taxon>
        <taxon>Actinomycetota</taxon>
        <taxon>Actinomycetes</taxon>
        <taxon>Frankiales</taxon>
        <taxon>Frankiaceae</taxon>
        <taxon>Protofrankia</taxon>
    </lineage>
</organism>
<name>A0A1C3P858_9ACTN</name>
<gene>
    <name evidence="1" type="ORF">FDG2_4745</name>
</gene>
<protein>
    <recommendedName>
        <fullName evidence="3">Glycosyl transferase family 1 domain-containing protein</fullName>
    </recommendedName>
</protein>
<proteinExistence type="predicted"/>
<evidence type="ECO:0000313" key="1">
    <source>
        <dbReference type="EMBL" id="SBW25991.1"/>
    </source>
</evidence>
<dbReference type="SUPFAM" id="SSF53756">
    <property type="entry name" value="UDP-Glycosyltransferase/glycogen phosphorylase"/>
    <property type="match status" value="1"/>
</dbReference>
<dbReference type="Gene3D" id="3.40.50.2000">
    <property type="entry name" value="Glycogen Phosphorylase B"/>
    <property type="match status" value="1"/>
</dbReference>
<evidence type="ECO:0000313" key="2">
    <source>
        <dbReference type="Proteomes" id="UP000199013"/>
    </source>
</evidence>
<dbReference type="EMBL" id="FLUV01001986">
    <property type="protein sequence ID" value="SBW25991.1"/>
    <property type="molecule type" value="Genomic_DNA"/>
</dbReference>